<proteinExistence type="predicted"/>
<evidence type="ECO:0000313" key="1">
    <source>
        <dbReference type="EMBL" id="KAK5633488.1"/>
    </source>
</evidence>
<keyword evidence="2" id="KW-1185">Reference proteome</keyword>
<dbReference type="Proteomes" id="UP001305414">
    <property type="component" value="Unassembled WGS sequence"/>
</dbReference>
<gene>
    <name evidence="1" type="ORF">RRF57_009202</name>
</gene>
<name>A0AAN7ZBT9_9PEZI</name>
<dbReference type="AlphaFoldDB" id="A0AAN7ZBT9"/>
<sequence>MLVSSLLICSDAVPFFIHATDLFSAPQHGKVPPAHEHQAPLLYETGNLLLPGPAVLVECFLYATTMELLVPEEALYELGIAIVDYNSGI</sequence>
<reference evidence="1 2" key="1">
    <citation type="submission" date="2023-10" db="EMBL/GenBank/DDBJ databases">
        <title>Draft genome sequence of Xylaria bambusicola isolate GMP-LS, the root and basal stem rot pathogen of sugarcane in Indonesia.</title>
        <authorList>
            <person name="Selvaraj P."/>
            <person name="Muralishankar V."/>
            <person name="Muruganantham S."/>
            <person name="Sp S."/>
            <person name="Haryani S."/>
            <person name="Lau K.J.X."/>
            <person name="Naqvi N.I."/>
        </authorList>
    </citation>
    <scope>NUCLEOTIDE SEQUENCE [LARGE SCALE GENOMIC DNA]</scope>
    <source>
        <strain evidence="1">GMP-LS</strain>
    </source>
</reference>
<organism evidence="1 2">
    <name type="scientific">Xylaria bambusicola</name>
    <dbReference type="NCBI Taxonomy" id="326684"/>
    <lineage>
        <taxon>Eukaryota</taxon>
        <taxon>Fungi</taxon>
        <taxon>Dikarya</taxon>
        <taxon>Ascomycota</taxon>
        <taxon>Pezizomycotina</taxon>
        <taxon>Sordariomycetes</taxon>
        <taxon>Xylariomycetidae</taxon>
        <taxon>Xylariales</taxon>
        <taxon>Xylariaceae</taxon>
        <taxon>Xylaria</taxon>
    </lineage>
</organism>
<accession>A0AAN7ZBT9</accession>
<dbReference type="EMBL" id="JAWHQM010000032">
    <property type="protein sequence ID" value="KAK5633488.1"/>
    <property type="molecule type" value="Genomic_DNA"/>
</dbReference>
<comment type="caution">
    <text evidence="1">The sequence shown here is derived from an EMBL/GenBank/DDBJ whole genome shotgun (WGS) entry which is preliminary data.</text>
</comment>
<evidence type="ECO:0000313" key="2">
    <source>
        <dbReference type="Proteomes" id="UP001305414"/>
    </source>
</evidence>
<protein>
    <submittedName>
        <fullName evidence="1">Uncharacterized protein</fullName>
    </submittedName>
</protein>